<dbReference type="SUPFAM" id="SSF48452">
    <property type="entry name" value="TPR-like"/>
    <property type="match status" value="2"/>
</dbReference>
<dbReference type="PANTHER" id="PTHR12830:SF9">
    <property type="entry name" value="ANAPHASE-PROMOTING COMPLEX SUBUNIT 5"/>
    <property type="match status" value="1"/>
</dbReference>
<dbReference type="SUPFAM" id="SSF81411">
    <property type="entry name" value="Mitochondrial cytochrome c oxidase subunit VIa"/>
    <property type="match status" value="1"/>
</dbReference>
<evidence type="ECO:0000259" key="14">
    <source>
        <dbReference type="Pfam" id="PF12862"/>
    </source>
</evidence>
<dbReference type="PANTHER" id="PTHR12830">
    <property type="entry name" value="ANAPHASE-PROMOTING COMPLEX SUBUNIT 5"/>
    <property type="match status" value="1"/>
</dbReference>
<dbReference type="InterPro" id="IPR037679">
    <property type="entry name" value="Apc5"/>
</dbReference>
<dbReference type="GO" id="GO:0045842">
    <property type="term" value="P:positive regulation of mitotic metaphase/anaphase transition"/>
    <property type="evidence" value="ECO:0007669"/>
    <property type="project" value="TreeGrafter"/>
</dbReference>
<evidence type="ECO:0000256" key="3">
    <source>
        <dbReference type="ARBA" id="ARBA00016066"/>
    </source>
</evidence>
<keyword evidence="11" id="KW-0131">Cell cycle</keyword>
<feature type="domain" description="Anaphase-promoting complex subunit 5" evidence="14">
    <location>
        <begin position="422"/>
        <end position="511"/>
    </location>
</feature>
<evidence type="ECO:0000313" key="15">
    <source>
        <dbReference type="EMBL" id="KAH0596958.1"/>
    </source>
</evidence>
<evidence type="ECO:0000256" key="6">
    <source>
        <dbReference type="ARBA" id="ARBA00022786"/>
    </source>
</evidence>
<comment type="subcellular location">
    <subcellularLocation>
        <location evidence="1">Mitochondrion inner membrane</location>
    </subcellularLocation>
</comment>
<evidence type="ECO:0000256" key="10">
    <source>
        <dbReference type="ARBA" id="ARBA00023136"/>
    </source>
</evidence>
<comment type="caution">
    <text evidence="15">The sequence shown here is derived from an EMBL/GenBank/DDBJ whole genome shotgun (WGS) entry which is preliminary data.</text>
</comment>
<evidence type="ECO:0000256" key="4">
    <source>
        <dbReference type="ARBA" id="ARBA00022618"/>
    </source>
</evidence>
<dbReference type="GO" id="GO:0005743">
    <property type="term" value="C:mitochondrial inner membrane"/>
    <property type="evidence" value="ECO:0007669"/>
    <property type="project" value="UniProtKB-SubCell"/>
</dbReference>
<evidence type="ECO:0000256" key="1">
    <source>
        <dbReference type="ARBA" id="ARBA00004273"/>
    </source>
</evidence>
<dbReference type="GO" id="GO:0005680">
    <property type="term" value="C:anaphase-promoting complex"/>
    <property type="evidence" value="ECO:0007669"/>
    <property type="project" value="InterPro"/>
</dbReference>
<evidence type="ECO:0000256" key="9">
    <source>
        <dbReference type="ARBA" id="ARBA00023128"/>
    </source>
</evidence>
<dbReference type="GO" id="GO:0051301">
    <property type="term" value="P:cell division"/>
    <property type="evidence" value="ECO:0007669"/>
    <property type="project" value="UniProtKB-KW"/>
</dbReference>
<keyword evidence="10" id="KW-0472">Membrane</keyword>
<evidence type="ECO:0000256" key="2">
    <source>
        <dbReference type="ARBA" id="ARBA00007450"/>
    </source>
</evidence>
<keyword evidence="4" id="KW-0132">Cell division</keyword>
<protein>
    <recommendedName>
        <fullName evidence="3">Anaphase-promoting complex subunit 5</fullName>
    </recommendedName>
    <alternativeName>
        <fullName evidence="12">Cyclosome subunit 5</fullName>
    </alternativeName>
</protein>
<comment type="similarity">
    <text evidence="2">Belongs to the APC5 family.</text>
</comment>
<proteinExistence type="inferred from homology"/>
<accession>A0A9P8S826</accession>
<dbReference type="EMBL" id="JACEFI010000008">
    <property type="protein sequence ID" value="KAH0596958.1"/>
    <property type="molecule type" value="Genomic_DNA"/>
</dbReference>
<evidence type="ECO:0000256" key="5">
    <source>
        <dbReference type="ARBA" id="ARBA00022776"/>
    </source>
</evidence>
<dbReference type="Pfam" id="PF12862">
    <property type="entry name" value="ANAPC5"/>
    <property type="match status" value="1"/>
</dbReference>
<dbReference type="GO" id="GO:0031145">
    <property type="term" value="P:anaphase-promoting complex-dependent catabolic process"/>
    <property type="evidence" value="ECO:0007669"/>
    <property type="project" value="TreeGrafter"/>
</dbReference>
<dbReference type="Pfam" id="PF02046">
    <property type="entry name" value="COX6A"/>
    <property type="match status" value="1"/>
</dbReference>
<keyword evidence="7" id="KW-0999">Mitochondrion inner membrane</keyword>
<keyword evidence="5" id="KW-0498">Mitosis</keyword>
<dbReference type="InterPro" id="IPR001349">
    <property type="entry name" value="Cyt_c_oxidase_su6a"/>
</dbReference>
<evidence type="ECO:0000256" key="13">
    <source>
        <dbReference type="ARBA" id="ARBA00045696"/>
    </source>
</evidence>
<evidence type="ECO:0000256" key="7">
    <source>
        <dbReference type="ARBA" id="ARBA00022792"/>
    </source>
</evidence>
<dbReference type="Proteomes" id="UP000764110">
    <property type="component" value="Unassembled WGS sequence"/>
</dbReference>
<gene>
    <name evidence="15" type="ORF">MHUMG1_05266</name>
</gene>
<keyword evidence="8" id="KW-0809">Transit peptide</keyword>
<name>A0A9P8S826_9HYPO</name>
<organism evidence="15 16">
    <name type="scientific">Metarhizium humberi</name>
    <dbReference type="NCBI Taxonomy" id="2596975"/>
    <lineage>
        <taxon>Eukaryota</taxon>
        <taxon>Fungi</taxon>
        <taxon>Dikarya</taxon>
        <taxon>Ascomycota</taxon>
        <taxon>Pezizomycotina</taxon>
        <taxon>Sordariomycetes</taxon>
        <taxon>Hypocreomycetidae</taxon>
        <taxon>Hypocreales</taxon>
        <taxon>Clavicipitaceae</taxon>
        <taxon>Metarhizium</taxon>
    </lineage>
</organism>
<comment type="function">
    <text evidence="13">Component of the anaphase promoting complex/cyclosome (APC/C), a cell cycle-regulated E3 ubiquitin ligase that controls progression through mitosis and the G1 phase of the cell cycle. The APC/C complex acts by mediating ubiquitination and subsequent degradation of target proteins: it mainly mediates the formation of 'Lys-11'-linked polyubiquitin chains and, to a lower extent, the formation of 'Lys-48'- and 'Lys-63'-linked polyubiquitin chains. The APC/C complex catalyzes assembly of branched 'Lys-11'-/'Lys-48'-linked branched ubiquitin chains on target proteins.</text>
</comment>
<evidence type="ECO:0000256" key="11">
    <source>
        <dbReference type="ARBA" id="ARBA00023306"/>
    </source>
</evidence>
<reference evidence="15 16" key="1">
    <citation type="submission" date="2020-07" db="EMBL/GenBank/DDBJ databases">
        <title>Metarhizium humberi genome.</title>
        <authorList>
            <person name="Lysoe E."/>
        </authorList>
    </citation>
    <scope>NUCLEOTIDE SEQUENCE [LARGE SCALE GENOMIC DNA]</scope>
    <source>
        <strain evidence="15 16">ESALQ1638</strain>
    </source>
</reference>
<evidence type="ECO:0000313" key="16">
    <source>
        <dbReference type="Proteomes" id="UP000764110"/>
    </source>
</evidence>
<dbReference type="Gene3D" id="4.10.95.10">
    <property type="entry name" value="Cytochrome c oxidase, subunit VIa"/>
    <property type="match status" value="1"/>
</dbReference>
<dbReference type="InterPro" id="IPR011990">
    <property type="entry name" value="TPR-like_helical_dom_sf"/>
</dbReference>
<keyword evidence="16" id="KW-1185">Reference proteome</keyword>
<evidence type="ECO:0000256" key="12">
    <source>
        <dbReference type="ARBA" id="ARBA00031069"/>
    </source>
</evidence>
<dbReference type="InterPro" id="IPR026000">
    <property type="entry name" value="Apc5_dom"/>
</dbReference>
<dbReference type="InterPro" id="IPR036418">
    <property type="entry name" value="Cyt_c_oxidase_su6a_sf"/>
</dbReference>
<evidence type="ECO:0000256" key="8">
    <source>
        <dbReference type="ARBA" id="ARBA00022946"/>
    </source>
</evidence>
<keyword evidence="9" id="KW-0496">Mitochondrion</keyword>
<sequence length="925" mass="105807">MFASRLATRNASRFAAQLRAPAQRRLASTSAENEFIKERQHIKEHAKETTELWKKISIYGVIPCLALAGANAWYLWKEHWEHWSHMPPLEERIEYPYQNIRTKNYQWGDGDKACWTGAEEYPTQVATVQDASNIYTGNGMMARYLTPAKIGLLALVELYTEEAVPSDAVLPVLSFITSHLLDHDSTDPLSSQEARWAKAERTVSLVITIKDFEKVLGSYPFLMGMPGRKLWDQFLAKLWEINSLDSLNEFFERIKEMLVRAKGERRKDDDGDPEQVDKRIRLSRNSPFGAFIRRSRLEYQKLRFHDCTELWKAFVRYRQPTAHYLRRKNPSFGRLSFDNTLLLGEQGDWDPASVSALAAVAYGDMLTGDESSTIPVSTDDVESLLEFQIEQMQKYGNRIPLEIRHQFHDLLHDSFLVPSLTHYLSFLDAWKSGDYPTAFDFLHRYFDYTMQYRDRLFYQYALMNLAVLQAEFGCHQEAIAAMLEAVSTARENRDMTCLNFALNWLFHFGRAHPNLVRDLESNSLLGTGKESLAFLRVKAKESGMWSLWSSVLLSEAKLGLINGDSVATSLEYMVRSSQVIVERNMKTMFGSQLSLYSALWNRLGLTQLSTLTSEIFLMCHARHAVFDDELKHTCRIALTLSDRGRYDEGLQYLEKLDENSLRSWKSSQYWYKYRAIIKLRKDLRHNNLDGAEELLRQLLQSNSDDLEPDMAFIIDSLHIDCLIRRGDLQKAFQKVEGLICKLRDENKDIALRVKLLLMKVALLDKCGRPQRAFSTAVRATNIAWRARLIPCLWQAIGALSNILVSLGEFEAAIQLLIAVLPRALECESSSLSAQLYSFLADANMGMAGNMPAKSSKRTEHMTRALSAVQKAFDHYSAIEDIKGQCEMMAKKAMIMKLTGEVALAADYAAAYVELQRTAESLRLGR</sequence>
<dbReference type="Gene3D" id="1.25.40.10">
    <property type="entry name" value="Tetratricopeptide repeat domain"/>
    <property type="match status" value="1"/>
</dbReference>
<dbReference type="AlphaFoldDB" id="A0A9P8S826"/>
<dbReference type="GO" id="GO:0070979">
    <property type="term" value="P:protein K11-linked ubiquitination"/>
    <property type="evidence" value="ECO:0007669"/>
    <property type="project" value="TreeGrafter"/>
</dbReference>
<keyword evidence="6" id="KW-0833">Ubl conjugation pathway</keyword>